<dbReference type="GO" id="GO:0016020">
    <property type="term" value="C:membrane"/>
    <property type="evidence" value="ECO:0007669"/>
    <property type="project" value="InterPro"/>
</dbReference>
<sequence>AYAFLFWYNVAELRKLQRRGSNNNVYDGYSLSRSYQLRENVIVMKMLLRIAAPFFTAMLPAMVFYGLFVGLPITSDYELVRALGVSLFDWWIDLVCGVTAIRYPFFDDRFRRAAGRMCSCSKLLQLRSRHDKRACKVDNRQITDAYFNWLEEDLR</sequence>
<organism evidence="3 4">
    <name type="scientific">Pristionchus fissidentatus</name>
    <dbReference type="NCBI Taxonomy" id="1538716"/>
    <lineage>
        <taxon>Eukaryota</taxon>
        <taxon>Metazoa</taxon>
        <taxon>Ecdysozoa</taxon>
        <taxon>Nematoda</taxon>
        <taxon>Chromadorea</taxon>
        <taxon>Rhabditida</taxon>
        <taxon>Rhabditina</taxon>
        <taxon>Diplogasteromorpha</taxon>
        <taxon>Diplogasteroidea</taxon>
        <taxon>Neodiplogasteridae</taxon>
        <taxon>Pristionchus</taxon>
    </lineage>
</organism>
<protein>
    <recommendedName>
        <fullName evidence="5">G protein-coupled receptor</fullName>
    </recommendedName>
</protein>
<dbReference type="PANTHER" id="PTHR47521">
    <property type="entry name" value="SERPENTINE RECEPTOR, CLASS E (EPSILON)-RELATED"/>
    <property type="match status" value="1"/>
</dbReference>
<evidence type="ECO:0000256" key="2">
    <source>
        <dbReference type="SAM" id="Phobius"/>
    </source>
</evidence>
<dbReference type="GO" id="GO:0007606">
    <property type="term" value="P:sensory perception of chemical stimulus"/>
    <property type="evidence" value="ECO:0007669"/>
    <property type="project" value="InterPro"/>
</dbReference>
<dbReference type="Gene3D" id="1.20.1070.10">
    <property type="entry name" value="Rhodopsin 7-helix transmembrane proteins"/>
    <property type="match status" value="1"/>
</dbReference>
<evidence type="ECO:0000313" key="4">
    <source>
        <dbReference type="Proteomes" id="UP001432322"/>
    </source>
</evidence>
<keyword evidence="2" id="KW-1133">Transmembrane helix</keyword>
<accession>A0AAV5VW78</accession>
<evidence type="ECO:0000256" key="1">
    <source>
        <dbReference type="ARBA" id="ARBA00006803"/>
    </source>
</evidence>
<keyword evidence="4" id="KW-1185">Reference proteome</keyword>
<dbReference type="InterPro" id="IPR052860">
    <property type="entry name" value="NRL-GPCR1"/>
</dbReference>
<evidence type="ECO:0008006" key="5">
    <source>
        <dbReference type="Google" id="ProtNLM"/>
    </source>
</evidence>
<dbReference type="Pfam" id="PF03125">
    <property type="entry name" value="Sre"/>
    <property type="match status" value="1"/>
</dbReference>
<dbReference type="PANTHER" id="PTHR47521:SF7">
    <property type="entry name" value="SERPENTINE RECEPTOR CLASS EPSILON-6"/>
    <property type="match status" value="1"/>
</dbReference>
<feature type="non-terminal residue" evidence="3">
    <location>
        <position position="1"/>
    </location>
</feature>
<proteinExistence type="inferred from homology"/>
<reference evidence="3" key="1">
    <citation type="submission" date="2023-10" db="EMBL/GenBank/DDBJ databases">
        <title>Genome assembly of Pristionchus species.</title>
        <authorList>
            <person name="Yoshida K."/>
            <person name="Sommer R.J."/>
        </authorList>
    </citation>
    <scope>NUCLEOTIDE SEQUENCE</scope>
    <source>
        <strain evidence="3">RS5133</strain>
    </source>
</reference>
<name>A0AAV5VW78_9BILA</name>
<dbReference type="EMBL" id="BTSY01000004">
    <property type="protein sequence ID" value="GMT22014.1"/>
    <property type="molecule type" value="Genomic_DNA"/>
</dbReference>
<dbReference type="AlphaFoldDB" id="A0AAV5VW78"/>
<dbReference type="Proteomes" id="UP001432322">
    <property type="component" value="Unassembled WGS sequence"/>
</dbReference>
<comment type="caution">
    <text evidence="3">The sequence shown here is derived from an EMBL/GenBank/DDBJ whole genome shotgun (WGS) entry which is preliminary data.</text>
</comment>
<keyword evidence="2" id="KW-0812">Transmembrane</keyword>
<keyword evidence="2" id="KW-0472">Membrane</keyword>
<dbReference type="InterPro" id="IPR004151">
    <property type="entry name" value="7TM_GPCR_serpentine_rcpt_Sre"/>
</dbReference>
<gene>
    <name evidence="3" type="ORF">PFISCL1PPCAC_13311</name>
</gene>
<comment type="similarity">
    <text evidence="1">Belongs to the nematode receptor-like protein sre family.</text>
</comment>
<feature type="transmembrane region" description="Helical" evidence="2">
    <location>
        <begin position="46"/>
        <end position="68"/>
    </location>
</feature>
<feature type="transmembrane region" description="Helical" evidence="2">
    <location>
        <begin position="88"/>
        <end position="106"/>
    </location>
</feature>
<evidence type="ECO:0000313" key="3">
    <source>
        <dbReference type="EMBL" id="GMT22014.1"/>
    </source>
</evidence>